<accession>A0AAP0M3L2</accession>
<gene>
    <name evidence="1" type="ORF">WN944_005323</name>
</gene>
<name>A0AAP0M3L2_9ROSI</name>
<keyword evidence="2" id="KW-1185">Reference proteome</keyword>
<evidence type="ECO:0000313" key="2">
    <source>
        <dbReference type="Proteomes" id="UP001428341"/>
    </source>
</evidence>
<dbReference type="Proteomes" id="UP001428341">
    <property type="component" value="Unassembled WGS sequence"/>
</dbReference>
<sequence length="130" mass="14945">MNTRKGEDDDHSSAWAILDNILGRLAVKDEVKTSFRNLVSLHPKNYTNNTEELAVLIFLAHVISHVLLSHRGPINTFKLSIRNKPLSHHFDSWIQFLSGNGIKELTLEQIFGDGEDRYRYVYETQALIHC</sequence>
<evidence type="ECO:0000313" key="1">
    <source>
        <dbReference type="EMBL" id="KAK9194616.1"/>
    </source>
</evidence>
<proteinExistence type="predicted"/>
<comment type="caution">
    <text evidence="1">The sequence shown here is derived from an EMBL/GenBank/DDBJ whole genome shotgun (WGS) entry which is preliminary data.</text>
</comment>
<dbReference type="AlphaFoldDB" id="A0AAP0M3L2"/>
<reference evidence="1 2" key="1">
    <citation type="submission" date="2024-05" db="EMBL/GenBank/DDBJ databases">
        <title>Haplotype-resolved chromosome-level genome assembly of Huyou (Citrus changshanensis).</title>
        <authorList>
            <person name="Miao C."/>
            <person name="Chen W."/>
            <person name="Wu Y."/>
            <person name="Wang L."/>
            <person name="Zhao S."/>
            <person name="Grierson D."/>
            <person name="Xu C."/>
            <person name="Chen K."/>
        </authorList>
    </citation>
    <scope>NUCLEOTIDE SEQUENCE [LARGE SCALE GENOMIC DNA]</scope>
    <source>
        <strain evidence="1">01-14</strain>
        <tissue evidence="1">Leaf</tissue>
    </source>
</reference>
<organism evidence="1 2">
    <name type="scientific">Citrus x changshan-huyou</name>
    <dbReference type="NCBI Taxonomy" id="2935761"/>
    <lineage>
        <taxon>Eukaryota</taxon>
        <taxon>Viridiplantae</taxon>
        <taxon>Streptophyta</taxon>
        <taxon>Embryophyta</taxon>
        <taxon>Tracheophyta</taxon>
        <taxon>Spermatophyta</taxon>
        <taxon>Magnoliopsida</taxon>
        <taxon>eudicotyledons</taxon>
        <taxon>Gunneridae</taxon>
        <taxon>Pentapetalae</taxon>
        <taxon>rosids</taxon>
        <taxon>malvids</taxon>
        <taxon>Sapindales</taxon>
        <taxon>Rutaceae</taxon>
        <taxon>Aurantioideae</taxon>
        <taxon>Citrus</taxon>
    </lineage>
</organism>
<dbReference type="EMBL" id="JBCGBO010000006">
    <property type="protein sequence ID" value="KAK9194616.1"/>
    <property type="molecule type" value="Genomic_DNA"/>
</dbReference>
<protein>
    <submittedName>
        <fullName evidence="1">Uncharacterized protein</fullName>
    </submittedName>
</protein>